<dbReference type="OrthoDB" id="3219854at2759"/>
<dbReference type="Proteomes" id="UP000736335">
    <property type="component" value="Unassembled WGS sequence"/>
</dbReference>
<organism evidence="4 5">
    <name type="scientific">Thelephora terrestris</name>
    <dbReference type="NCBI Taxonomy" id="56493"/>
    <lineage>
        <taxon>Eukaryota</taxon>
        <taxon>Fungi</taxon>
        <taxon>Dikarya</taxon>
        <taxon>Basidiomycota</taxon>
        <taxon>Agaricomycotina</taxon>
        <taxon>Agaricomycetes</taxon>
        <taxon>Thelephorales</taxon>
        <taxon>Thelephoraceae</taxon>
        <taxon>Thelephora</taxon>
    </lineage>
</organism>
<keyword evidence="2" id="KW-1133">Transmembrane helix</keyword>
<keyword evidence="2" id="KW-0812">Transmembrane</keyword>
<name>A0A9P6L3E1_9AGAM</name>
<feature type="domain" description="DUF6535" evidence="3">
    <location>
        <begin position="153"/>
        <end position="229"/>
    </location>
</feature>
<accession>A0A9P6L3E1</accession>
<evidence type="ECO:0000313" key="5">
    <source>
        <dbReference type="Proteomes" id="UP000736335"/>
    </source>
</evidence>
<dbReference type="InterPro" id="IPR045338">
    <property type="entry name" value="DUF6535"/>
</dbReference>
<dbReference type="AlphaFoldDB" id="A0A9P6L3E1"/>
<proteinExistence type="predicted"/>
<reference evidence="4" key="1">
    <citation type="journal article" date="2020" name="Nat. Commun.">
        <title>Large-scale genome sequencing of mycorrhizal fungi provides insights into the early evolution of symbiotic traits.</title>
        <authorList>
            <person name="Miyauchi S."/>
            <person name="Kiss E."/>
            <person name="Kuo A."/>
            <person name="Drula E."/>
            <person name="Kohler A."/>
            <person name="Sanchez-Garcia M."/>
            <person name="Morin E."/>
            <person name="Andreopoulos B."/>
            <person name="Barry K.W."/>
            <person name="Bonito G."/>
            <person name="Buee M."/>
            <person name="Carver A."/>
            <person name="Chen C."/>
            <person name="Cichocki N."/>
            <person name="Clum A."/>
            <person name="Culley D."/>
            <person name="Crous P.W."/>
            <person name="Fauchery L."/>
            <person name="Girlanda M."/>
            <person name="Hayes R.D."/>
            <person name="Keri Z."/>
            <person name="LaButti K."/>
            <person name="Lipzen A."/>
            <person name="Lombard V."/>
            <person name="Magnuson J."/>
            <person name="Maillard F."/>
            <person name="Murat C."/>
            <person name="Nolan M."/>
            <person name="Ohm R.A."/>
            <person name="Pangilinan J."/>
            <person name="Pereira M.F."/>
            <person name="Perotto S."/>
            <person name="Peter M."/>
            <person name="Pfister S."/>
            <person name="Riley R."/>
            <person name="Sitrit Y."/>
            <person name="Stielow J.B."/>
            <person name="Szollosi G."/>
            <person name="Zifcakova L."/>
            <person name="Stursova M."/>
            <person name="Spatafora J.W."/>
            <person name="Tedersoo L."/>
            <person name="Vaario L.M."/>
            <person name="Yamada A."/>
            <person name="Yan M."/>
            <person name="Wang P."/>
            <person name="Xu J."/>
            <person name="Bruns T."/>
            <person name="Baldrian P."/>
            <person name="Vilgalys R."/>
            <person name="Dunand C."/>
            <person name="Henrissat B."/>
            <person name="Grigoriev I.V."/>
            <person name="Hibbett D."/>
            <person name="Nagy L.G."/>
            <person name="Martin F.M."/>
        </authorList>
    </citation>
    <scope>NUCLEOTIDE SEQUENCE</scope>
    <source>
        <strain evidence="4">UH-Tt-Lm1</strain>
    </source>
</reference>
<evidence type="ECO:0000259" key="3">
    <source>
        <dbReference type="Pfam" id="PF20153"/>
    </source>
</evidence>
<dbReference type="EMBL" id="WIUZ02000016">
    <property type="protein sequence ID" value="KAF9780470.1"/>
    <property type="molecule type" value="Genomic_DNA"/>
</dbReference>
<evidence type="ECO:0000256" key="2">
    <source>
        <dbReference type="SAM" id="Phobius"/>
    </source>
</evidence>
<comment type="caution">
    <text evidence="4">The sequence shown here is derived from an EMBL/GenBank/DDBJ whole genome shotgun (WGS) entry which is preliminary data.</text>
</comment>
<feature type="region of interest" description="Disordered" evidence="1">
    <location>
        <begin position="1"/>
        <end position="88"/>
    </location>
</feature>
<keyword evidence="2" id="KW-0472">Membrane</keyword>
<evidence type="ECO:0000313" key="4">
    <source>
        <dbReference type="EMBL" id="KAF9780470.1"/>
    </source>
</evidence>
<feature type="compositionally biased region" description="Basic and acidic residues" evidence="1">
    <location>
        <begin position="1"/>
        <end position="29"/>
    </location>
</feature>
<feature type="transmembrane region" description="Helical" evidence="2">
    <location>
        <begin position="117"/>
        <end position="141"/>
    </location>
</feature>
<dbReference type="Pfam" id="PF20153">
    <property type="entry name" value="DUF6535"/>
    <property type="match status" value="1"/>
</dbReference>
<feature type="transmembrane region" description="Helical" evidence="2">
    <location>
        <begin position="161"/>
        <end position="181"/>
    </location>
</feature>
<reference evidence="4" key="2">
    <citation type="submission" date="2020-11" db="EMBL/GenBank/DDBJ databases">
        <authorList>
            <consortium name="DOE Joint Genome Institute"/>
            <person name="Kuo A."/>
            <person name="Miyauchi S."/>
            <person name="Kiss E."/>
            <person name="Drula E."/>
            <person name="Kohler A."/>
            <person name="Sanchez-Garcia M."/>
            <person name="Andreopoulos B."/>
            <person name="Barry K.W."/>
            <person name="Bonito G."/>
            <person name="Buee M."/>
            <person name="Carver A."/>
            <person name="Chen C."/>
            <person name="Cichocki N."/>
            <person name="Clum A."/>
            <person name="Culley D."/>
            <person name="Crous P.W."/>
            <person name="Fauchery L."/>
            <person name="Girlanda M."/>
            <person name="Hayes R."/>
            <person name="Keri Z."/>
            <person name="Labutti K."/>
            <person name="Lipzen A."/>
            <person name="Lombard V."/>
            <person name="Magnuson J."/>
            <person name="Maillard F."/>
            <person name="Morin E."/>
            <person name="Murat C."/>
            <person name="Nolan M."/>
            <person name="Ohm R."/>
            <person name="Pangilinan J."/>
            <person name="Pereira M."/>
            <person name="Perotto S."/>
            <person name="Peter M."/>
            <person name="Riley R."/>
            <person name="Sitrit Y."/>
            <person name="Stielow B."/>
            <person name="Szollosi G."/>
            <person name="Zifcakova L."/>
            <person name="Stursova M."/>
            <person name="Spatafora J.W."/>
            <person name="Tedersoo L."/>
            <person name="Vaario L.-M."/>
            <person name="Yamada A."/>
            <person name="Yan M."/>
            <person name="Wang P."/>
            <person name="Xu J."/>
            <person name="Bruns T."/>
            <person name="Baldrian P."/>
            <person name="Vilgalys R."/>
            <person name="Henrissat B."/>
            <person name="Grigoriev I.V."/>
            <person name="Hibbett D."/>
            <person name="Nagy L.G."/>
            <person name="Martin F.M."/>
        </authorList>
    </citation>
    <scope>NUCLEOTIDE SEQUENCE</scope>
    <source>
        <strain evidence="4">UH-Tt-Lm1</strain>
    </source>
</reference>
<keyword evidence="5" id="KW-1185">Reference proteome</keyword>
<evidence type="ECO:0000256" key="1">
    <source>
        <dbReference type="SAM" id="MobiDB-lite"/>
    </source>
</evidence>
<sequence>MMEHLEEVPEIRQPDRMEDPIRPAVEEQSTRIGRNVRMRRRKDYRIADDSESDSSSSEDQGDLSVGGKGGLKRQATGGRGGGPRSPQEVLRTRFYKNYHKVAEEYDKKFVKRHSEDLNVTAIFAGFLSVVISVFTAAAQVHSEFSRNALWRSGPSQTVLEFQVILFTSLALSLFAAFIAVLGSRWLTRYASVDSRGSIIERSLNRQRKLDGVSDWYFDHVMGLPTLMPWSMPRYCCSVLPFPTTFQRSSRLRRKSSPMQPHSVFYSTSSLSLPVQFPRAAHIRPPALTSSVASSKSLAGFIQPSPLAFKDPRAVISSSRCGMT</sequence>
<gene>
    <name evidence="4" type="ORF">BJ322DRAFT_294720</name>
</gene>
<feature type="compositionally biased region" description="Basic residues" evidence="1">
    <location>
        <begin position="34"/>
        <end position="43"/>
    </location>
</feature>
<protein>
    <recommendedName>
        <fullName evidence="3">DUF6535 domain-containing protein</fullName>
    </recommendedName>
</protein>